<keyword evidence="1" id="KW-1133">Transmembrane helix</keyword>
<dbReference type="RefSeq" id="WP_134535267.1">
    <property type="nucleotide sequence ID" value="NZ_SOFG01000017.1"/>
</dbReference>
<feature type="transmembrane region" description="Helical" evidence="1">
    <location>
        <begin position="206"/>
        <end position="225"/>
    </location>
</feature>
<evidence type="ECO:0000313" key="3">
    <source>
        <dbReference type="Proteomes" id="UP000297608"/>
    </source>
</evidence>
<reference evidence="2 3" key="1">
    <citation type="submission" date="2019-03" db="EMBL/GenBank/DDBJ databases">
        <title>Genomics of glacier-inhabiting Cryobacterium strains.</title>
        <authorList>
            <person name="Liu Q."/>
            <person name="Xin Y.-H."/>
        </authorList>
    </citation>
    <scope>NUCLEOTIDE SEQUENCE [LARGE SCALE GENOMIC DNA]</scope>
    <source>
        <strain evidence="2 3">MDB2-B</strain>
    </source>
</reference>
<accession>A0ABY2IA52</accession>
<keyword evidence="1" id="KW-0472">Membrane</keyword>
<feature type="transmembrane region" description="Helical" evidence="1">
    <location>
        <begin position="14"/>
        <end position="34"/>
    </location>
</feature>
<feature type="transmembrane region" description="Helical" evidence="1">
    <location>
        <begin position="125"/>
        <end position="148"/>
    </location>
</feature>
<dbReference type="Proteomes" id="UP000297608">
    <property type="component" value="Unassembled WGS sequence"/>
</dbReference>
<feature type="transmembrane region" description="Helical" evidence="1">
    <location>
        <begin position="54"/>
        <end position="79"/>
    </location>
</feature>
<evidence type="ECO:0008006" key="4">
    <source>
        <dbReference type="Google" id="ProtNLM"/>
    </source>
</evidence>
<name>A0ABY2IA52_9MICO</name>
<sequence length="320" mass="33839">MTSRSSGRARARDILAAATVWIPLAVVAATWLVWRAELPADLPRQWGNDGVSSTWPTGVAIALFSVVCLGSAVLATFALREGAAPTRRKTFLWSGFAAGLATGAWLMTAGSTITAGPGAEPRVGAWPLLLMALFGYGLIPFLLAHRWVAAEPEERPVEVVLAPTETGAWITTVTVPLFAIASLASFAAAATLLIVTGRDGRSGADAFGGVVLLVLGVLLLGFARLRISVDWRGLKVVTWFLGITLKTIPLTEIESVHTDTLEPLQWGGWGYRFMPGRSAIILRTGPGVIVTLTNGKQFAVSLNSPEIPAALLSTLSTSTR</sequence>
<evidence type="ECO:0000313" key="2">
    <source>
        <dbReference type="EMBL" id="TFB85571.1"/>
    </source>
</evidence>
<dbReference type="EMBL" id="SOFG01000017">
    <property type="protein sequence ID" value="TFB85571.1"/>
    <property type="molecule type" value="Genomic_DNA"/>
</dbReference>
<organism evidence="2 3">
    <name type="scientific">Cryobacterium algoricola</name>
    <dbReference type="NCBI Taxonomy" id="1259183"/>
    <lineage>
        <taxon>Bacteria</taxon>
        <taxon>Bacillati</taxon>
        <taxon>Actinomycetota</taxon>
        <taxon>Actinomycetes</taxon>
        <taxon>Micrococcales</taxon>
        <taxon>Microbacteriaceae</taxon>
        <taxon>Cryobacterium</taxon>
    </lineage>
</organism>
<keyword evidence="1" id="KW-0812">Transmembrane</keyword>
<protein>
    <recommendedName>
        <fullName evidence="4">DUF1648 domain-containing protein</fullName>
    </recommendedName>
</protein>
<comment type="caution">
    <text evidence="2">The sequence shown here is derived from an EMBL/GenBank/DDBJ whole genome shotgun (WGS) entry which is preliminary data.</text>
</comment>
<feature type="transmembrane region" description="Helical" evidence="1">
    <location>
        <begin position="91"/>
        <end position="113"/>
    </location>
</feature>
<proteinExistence type="predicted"/>
<keyword evidence="3" id="KW-1185">Reference proteome</keyword>
<evidence type="ECO:0000256" key="1">
    <source>
        <dbReference type="SAM" id="Phobius"/>
    </source>
</evidence>
<feature type="transmembrane region" description="Helical" evidence="1">
    <location>
        <begin position="169"/>
        <end position="194"/>
    </location>
</feature>
<gene>
    <name evidence="2" type="ORF">E3O44_13325</name>
</gene>